<reference evidence="1 2" key="1">
    <citation type="submission" date="2016-10" db="EMBL/GenBank/DDBJ databases">
        <authorList>
            <person name="Varghese N."/>
            <person name="Submissions S."/>
        </authorList>
    </citation>
    <scope>NUCLEOTIDE SEQUENCE [LARGE SCALE GENOMIC DNA]</scope>
    <source>
        <strain evidence="1 2">DSM 9169</strain>
    </source>
</reference>
<proteinExistence type="predicted"/>
<protein>
    <recommendedName>
        <fullName evidence="3">Flavodoxin domain-containing protein</fullName>
    </recommendedName>
</protein>
<sequence>MRNPWAGSGGEYSSAHGDRAVVSGSVRPPVWKPGAQVVAAGGLPIAFAGEYCPLWVVGAHGGAGATSWARLLGAGDAGVSWPDPSRSTRVVVVARTHFAGLRAAQDAGIQWASGQVGRVELVGLILAADAPGRSPKELAPFRQRVAGAFPRVWLVGFQSAWRTGFAWDVPLSRDVRKVLKDMSLIGKDE</sequence>
<keyword evidence="2" id="KW-1185">Reference proteome</keyword>
<dbReference type="InterPro" id="IPR046609">
    <property type="entry name" value="DUF6668"/>
</dbReference>
<evidence type="ECO:0000313" key="2">
    <source>
        <dbReference type="Proteomes" id="UP000198976"/>
    </source>
</evidence>
<evidence type="ECO:0000313" key="1">
    <source>
        <dbReference type="EMBL" id="SDT85949.1"/>
    </source>
</evidence>
<gene>
    <name evidence="1" type="ORF">SAMN04489714_0199</name>
</gene>
<dbReference type="Proteomes" id="UP000198976">
    <property type="component" value="Chromosome I"/>
</dbReference>
<organism evidence="1 2">
    <name type="scientific">Schaalia radingae</name>
    <dbReference type="NCBI Taxonomy" id="131110"/>
    <lineage>
        <taxon>Bacteria</taxon>
        <taxon>Bacillati</taxon>
        <taxon>Actinomycetota</taxon>
        <taxon>Actinomycetes</taxon>
        <taxon>Actinomycetales</taxon>
        <taxon>Actinomycetaceae</taxon>
        <taxon>Schaalia</taxon>
    </lineage>
</organism>
<dbReference type="Pfam" id="PF20373">
    <property type="entry name" value="DUF6668"/>
    <property type="match status" value="1"/>
</dbReference>
<name>A0ABY0V527_9ACTO</name>
<dbReference type="EMBL" id="LT629792">
    <property type="protein sequence ID" value="SDT85949.1"/>
    <property type="molecule type" value="Genomic_DNA"/>
</dbReference>
<evidence type="ECO:0008006" key="3">
    <source>
        <dbReference type="Google" id="ProtNLM"/>
    </source>
</evidence>
<dbReference type="RefSeq" id="WP_157886275.1">
    <property type="nucleotide sequence ID" value="NZ_LT629792.1"/>
</dbReference>
<accession>A0ABY0V527</accession>